<protein>
    <submittedName>
        <fullName evidence="2">Uncharacterized protein</fullName>
    </submittedName>
</protein>
<dbReference type="InterPro" id="IPR006631">
    <property type="entry name" value="DM4_12"/>
</dbReference>
<keyword evidence="3" id="KW-1185">Reference proteome</keyword>
<sequence>MILRRFITLVILLKTTVCQHHHLSKRALLFPRYTVLQFSTGLSVPLVLPRRSINLSLVAQVNYNLPYNTSNFQPMVVKAREKDKYRYFDISRKSFYKYTIDILDSFGLDGQVCLLRTICEIAEFPMHIKEQDTILERIIHFIFTPSLDMSNTTNGNKNKQKLEYKLLLAERSGTEGKDCEEEYSDCIVSLVDLFTNKYLL</sequence>
<dbReference type="OrthoDB" id="8186940at2759"/>
<organism evidence="2 3">
    <name type="scientific">Callosobruchus maculatus</name>
    <name type="common">Southern cowpea weevil</name>
    <name type="synonym">Pulse bruchid</name>
    <dbReference type="NCBI Taxonomy" id="64391"/>
    <lineage>
        <taxon>Eukaryota</taxon>
        <taxon>Metazoa</taxon>
        <taxon>Ecdysozoa</taxon>
        <taxon>Arthropoda</taxon>
        <taxon>Hexapoda</taxon>
        <taxon>Insecta</taxon>
        <taxon>Pterygota</taxon>
        <taxon>Neoptera</taxon>
        <taxon>Endopterygota</taxon>
        <taxon>Coleoptera</taxon>
        <taxon>Polyphaga</taxon>
        <taxon>Cucujiformia</taxon>
        <taxon>Chrysomeloidea</taxon>
        <taxon>Chrysomelidae</taxon>
        <taxon>Bruchinae</taxon>
        <taxon>Bruchini</taxon>
        <taxon>Callosobruchus</taxon>
    </lineage>
</organism>
<dbReference type="EMBL" id="CAACVG010007586">
    <property type="protein sequence ID" value="VEN46192.1"/>
    <property type="molecule type" value="Genomic_DNA"/>
</dbReference>
<proteinExistence type="predicted"/>
<dbReference type="PANTHER" id="PTHR21398:SF4">
    <property type="entry name" value="AGAP002980-PA"/>
    <property type="match status" value="1"/>
</dbReference>
<feature type="chain" id="PRO_5024936311" evidence="1">
    <location>
        <begin position="19"/>
        <end position="200"/>
    </location>
</feature>
<dbReference type="Pfam" id="PF07841">
    <property type="entry name" value="DM4_12"/>
    <property type="match status" value="1"/>
</dbReference>
<reference evidence="2 3" key="1">
    <citation type="submission" date="2019-01" db="EMBL/GenBank/DDBJ databases">
        <authorList>
            <person name="Sayadi A."/>
        </authorList>
    </citation>
    <scope>NUCLEOTIDE SEQUENCE [LARGE SCALE GENOMIC DNA]</scope>
</reference>
<feature type="signal peptide" evidence="1">
    <location>
        <begin position="1"/>
        <end position="18"/>
    </location>
</feature>
<dbReference type="SMART" id="SM00718">
    <property type="entry name" value="DM4_12"/>
    <property type="match status" value="1"/>
</dbReference>
<accession>A0A653CE12</accession>
<gene>
    <name evidence="2" type="ORF">CALMAC_LOCUS8370</name>
</gene>
<evidence type="ECO:0000313" key="2">
    <source>
        <dbReference type="EMBL" id="VEN46192.1"/>
    </source>
</evidence>
<keyword evidence="1" id="KW-0732">Signal</keyword>
<name>A0A653CE12_CALMS</name>
<dbReference type="PANTHER" id="PTHR21398">
    <property type="entry name" value="AGAP007094-PA"/>
    <property type="match status" value="1"/>
</dbReference>
<evidence type="ECO:0000313" key="3">
    <source>
        <dbReference type="Proteomes" id="UP000410492"/>
    </source>
</evidence>
<evidence type="ECO:0000256" key="1">
    <source>
        <dbReference type="SAM" id="SignalP"/>
    </source>
</evidence>
<dbReference type="Proteomes" id="UP000410492">
    <property type="component" value="Unassembled WGS sequence"/>
</dbReference>
<dbReference type="AlphaFoldDB" id="A0A653CE12"/>